<dbReference type="PROSITE" id="PS50893">
    <property type="entry name" value="ABC_TRANSPORTER_2"/>
    <property type="match status" value="1"/>
</dbReference>
<evidence type="ECO:0000256" key="8">
    <source>
        <dbReference type="ARBA" id="ARBA00023136"/>
    </source>
</evidence>
<keyword evidence="5 10" id="KW-0067">ATP-binding</keyword>
<dbReference type="InterPro" id="IPR003439">
    <property type="entry name" value="ABC_transporter-like_ATP-bd"/>
</dbReference>
<dbReference type="SMART" id="SM00382">
    <property type="entry name" value="AAA"/>
    <property type="match status" value="1"/>
</dbReference>
<keyword evidence="4" id="KW-0547">Nucleotide-binding</keyword>
<evidence type="ECO:0000256" key="3">
    <source>
        <dbReference type="ARBA" id="ARBA00022496"/>
    </source>
</evidence>
<sequence>MPQPLSQPLQLDRIHCRYDEHEVVRDVSFTLERGQIACLLGPSGCGKTTTLRAIAGLEPLTGGDIRINGQRASSAGFTLPPEQRGLGMVFQDHALFPHLSVAENVGFALRRVSAAERQRRVDECLAMVRLQGMGGRYPHELSGGQQQRVALARALAPRPPLILLDEPFASLDLDLRRQLNQELRAILLHEGTTAVIVTHDQEEAFAIATHVGILRAGELMQWDSPYNIYHAPATRFVAEFAGAGAFLRGIVDDDNHVSTAAGRLHSHRPLTRPAGSQVDVLLRPEDVVPAEQGALATRVQHRVFTGPNILYRLEMDNGEQLSCLTGSHVDVDVGALLKVDIAAKHLVLFGN</sequence>
<evidence type="ECO:0000256" key="4">
    <source>
        <dbReference type="ARBA" id="ARBA00022741"/>
    </source>
</evidence>
<dbReference type="GO" id="GO:0005524">
    <property type="term" value="F:ATP binding"/>
    <property type="evidence" value="ECO:0007669"/>
    <property type="project" value="UniProtKB-KW"/>
</dbReference>
<dbReference type="Gene3D" id="3.40.50.300">
    <property type="entry name" value="P-loop containing nucleotide triphosphate hydrolases"/>
    <property type="match status" value="1"/>
</dbReference>
<dbReference type="Pfam" id="PF00005">
    <property type="entry name" value="ABC_tran"/>
    <property type="match status" value="1"/>
</dbReference>
<evidence type="ECO:0000256" key="1">
    <source>
        <dbReference type="ARBA" id="ARBA00022448"/>
    </source>
</evidence>
<keyword evidence="1" id="KW-0813">Transport</keyword>
<keyword evidence="2" id="KW-1003">Cell membrane</keyword>
<evidence type="ECO:0000256" key="6">
    <source>
        <dbReference type="ARBA" id="ARBA00023004"/>
    </source>
</evidence>
<evidence type="ECO:0000313" key="11">
    <source>
        <dbReference type="Proteomes" id="UP000006764"/>
    </source>
</evidence>
<dbReference type="KEGG" id="apac:S7S_05905"/>
<dbReference type="AlphaFoldDB" id="A0A0B4XHH2"/>
<dbReference type="InterPro" id="IPR008995">
    <property type="entry name" value="Mo/tungstate-bd_C_term_dom"/>
</dbReference>
<keyword evidence="11" id="KW-1185">Reference proteome</keyword>
<keyword evidence="6" id="KW-0408">Iron</keyword>
<dbReference type="PANTHER" id="PTHR42781">
    <property type="entry name" value="SPERMIDINE/PUTRESCINE IMPORT ATP-BINDING PROTEIN POTA"/>
    <property type="match status" value="1"/>
</dbReference>
<evidence type="ECO:0000256" key="7">
    <source>
        <dbReference type="ARBA" id="ARBA00023065"/>
    </source>
</evidence>
<evidence type="ECO:0000256" key="2">
    <source>
        <dbReference type="ARBA" id="ARBA00022475"/>
    </source>
</evidence>
<dbReference type="PROSITE" id="PS00211">
    <property type="entry name" value="ABC_TRANSPORTER_1"/>
    <property type="match status" value="1"/>
</dbReference>
<name>A0A0B4XHH2_9GAMM</name>
<dbReference type="GO" id="GO:0015408">
    <property type="term" value="F:ABC-type ferric iron transporter activity"/>
    <property type="evidence" value="ECO:0007669"/>
    <property type="project" value="InterPro"/>
</dbReference>
<dbReference type="Proteomes" id="UP000006764">
    <property type="component" value="Chromosome"/>
</dbReference>
<dbReference type="CDD" id="cd03259">
    <property type="entry name" value="ABC_Carb_Solutes_like"/>
    <property type="match status" value="1"/>
</dbReference>
<dbReference type="InterPro" id="IPR013611">
    <property type="entry name" value="Transp-assoc_OB_typ2"/>
</dbReference>
<dbReference type="GO" id="GO:0043190">
    <property type="term" value="C:ATP-binding cassette (ABC) transporter complex"/>
    <property type="evidence" value="ECO:0007669"/>
    <property type="project" value="InterPro"/>
</dbReference>
<proteinExistence type="predicted"/>
<dbReference type="EMBL" id="CP004387">
    <property type="protein sequence ID" value="AJD47599.1"/>
    <property type="molecule type" value="Genomic_DNA"/>
</dbReference>
<dbReference type="InterPro" id="IPR017871">
    <property type="entry name" value="ABC_transporter-like_CS"/>
</dbReference>
<dbReference type="GO" id="GO:0015697">
    <property type="term" value="P:quaternary ammonium group transport"/>
    <property type="evidence" value="ECO:0007669"/>
    <property type="project" value="UniProtKB-ARBA"/>
</dbReference>
<dbReference type="SUPFAM" id="SSF52540">
    <property type="entry name" value="P-loop containing nucleoside triphosphate hydrolases"/>
    <property type="match status" value="1"/>
</dbReference>
<dbReference type="STRING" id="391936.S7S_05905"/>
<dbReference type="PANTHER" id="PTHR42781:SF4">
    <property type="entry name" value="SPERMIDINE_PUTRESCINE IMPORT ATP-BINDING PROTEIN POTA"/>
    <property type="match status" value="1"/>
</dbReference>
<dbReference type="Gene3D" id="2.40.50.100">
    <property type="match status" value="1"/>
</dbReference>
<dbReference type="GO" id="GO:0016887">
    <property type="term" value="F:ATP hydrolysis activity"/>
    <property type="evidence" value="ECO:0007669"/>
    <property type="project" value="InterPro"/>
</dbReference>
<organism evidence="10 11">
    <name type="scientific">Isoalcanivorax pacificus W11-5</name>
    <dbReference type="NCBI Taxonomy" id="391936"/>
    <lineage>
        <taxon>Bacteria</taxon>
        <taxon>Pseudomonadati</taxon>
        <taxon>Pseudomonadota</taxon>
        <taxon>Gammaproteobacteria</taxon>
        <taxon>Oceanospirillales</taxon>
        <taxon>Alcanivoracaceae</taxon>
        <taxon>Isoalcanivorax</taxon>
    </lineage>
</organism>
<dbReference type="HOGENOM" id="CLU_000604_1_1_6"/>
<evidence type="ECO:0000256" key="5">
    <source>
        <dbReference type="ARBA" id="ARBA00022840"/>
    </source>
</evidence>
<keyword evidence="7" id="KW-0406">Ion transport</keyword>
<dbReference type="InterPro" id="IPR003593">
    <property type="entry name" value="AAA+_ATPase"/>
</dbReference>
<dbReference type="InterPro" id="IPR050093">
    <property type="entry name" value="ABC_SmlMolc_Importer"/>
</dbReference>
<dbReference type="OrthoDB" id="9802264at2"/>
<dbReference type="FunFam" id="3.40.50.300:FF:000425">
    <property type="entry name" value="Probable ABC transporter, ATP-binding subunit"/>
    <property type="match status" value="1"/>
</dbReference>
<accession>A0A0B4XHH2</accession>
<protein>
    <submittedName>
        <fullName evidence="10">ABC transporter ATP-binding protein</fullName>
    </submittedName>
</protein>
<dbReference type="InterPro" id="IPR015853">
    <property type="entry name" value="ABC_transpr_FbpC"/>
</dbReference>
<gene>
    <name evidence="10" type="ORF">S7S_05905</name>
</gene>
<dbReference type="Pfam" id="PF08402">
    <property type="entry name" value="TOBE_2"/>
    <property type="match status" value="1"/>
</dbReference>
<keyword evidence="8" id="KW-0472">Membrane</keyword>
<feature type="domain" description="ABC transporter" evidence="9">
    <location>
        <begin position="9"/>
        <end position="241"/>
    </location>
</feature>
<evidence type="ECO:0000313" key="10">
    <source>
        <dbReference type="EMBL" id="AJD47599.1"/>
    </source>
</evidence>
<keyword evidence="3" id="KW-0410">Iron transport</keyword>
<reference evidence="10 11" key="1">
    <citation type="journal article" date="2012" name="J. Bacteriol.">
        <title>Genome sequence of an alkane-degrading bacterium, Alcanivorax pacificus type strain W11-5, isolated from deep sea sediment.</title>
        <authorList>
            <person name="Lai Q."/>
            <person name="Shao Z."/>
        </authorList>
    </citation>
    <scope>NUCLEOTIDE SEQUENCE [LARGE SCALE GENOMIC DNA]</scope>
    <source>
        <strain evidence="10 11">W11-5</strain>
    </source>
</reference>
<dbReference type="InterPro" id="IPR027417">
    <property type="entry name" value="P-loop_NTPase"/>
</dbReference>
<dbReference type="SUPFAM" id="SSF50331">
    <property type="entry name" value="MOP-like"/>
    <property type="match status" value="1"/>
</dbReference>
<dbReference type="RefSeq" id="WP_008737936.1">
    <property type="nucleotide sequence ID" value="NZ_CP004387.1"/>
</dbReference>
<evidence type="ECO:0000259" key="9">
    <source>
        <dbReference type="PROSITE" id="PS50893"/>
    </source>
</evidence>